<proteinExistence type="predicted"/>
<dbReference type="Gramene" id="rna30299">
    <property type="protein sequence ID" value="RHN55162.1"/>
    <property type="gene ID" value="gene30299"/>
</dbReference>
<comment type="caution">
    <text evidence="2">The sequence shown here is derived from an EMBL/GenBank/DDBJ whole genome shotgun (WGS) entry which is preliminary data.</text>
</comment>
<dbReference type="Proteomes" id="UP000265566">
    <property type="component" value="Chromosome 5"/>
</dbReference>
<dbReference type="EMBL" id="PSQE01000005">
    <property type="protein sequence ID" value="RHN55162.1"/>
    <property type="molecule type" value="Genomic_DNA"/>
</dbReference>
<dbReference type="Proteomes" id="UP000265566">
    <property type="component" value="Chromosome 1"/>
</dbReference>
<sequence>MLEFKGSNPHLVRTMVSFVPVSRVLLSSQSHQLLPNVIRLQDYSRSNNIRKKVSFECSIAYQLIQDYS</sequence>
<evidence type="ECO:0000313" key="3">
    <source>
        <dbReference type="Proteomes" id="UP000265566"/>
    </source>
</evidence>
<gene>
    <name evidence="2" type="ORF">MtrunA17_Chr1g0210391</name>
    <name evidence="1" type="ORF">MtrunA17_Chr5g0414721</name>
</gene>
<protein>
    <submittedName>
        <fullName evidence="2">Uncharacterized protein</fullName>
    </submittedName>
</protein>
<organism evidence="2 3">
    <name type="scientific">Medicago truncatula</name>
    <name type="common">Barrel medic</name>
    <name type="synonym">Medicago tribuloides</name>
    <dbReference type="NCBI Taxonomy" id="3880"/>
    <lineage>
        <taxon>Eukaryota</taxon>
        <taxon>Viridiplantae</taxon>
        <taxon>Streptophyta</taxon>
        <taxon>Embryophyta</taxon>
        <taxon>Tracheophyta</taxon>
        <taxon>Spermatophyta</taxon>
        <taxon>Magnoliopsida</taxon>
        <taxon>eudicotyledons</taxon>
        <taxon>Gunneridae</taxon>
        <taxon>Pentapetalae</taxon>
        <taxon>rosids</taxon>
        <taxon>fabids</taxon>
        <taxon>Fabales</taxon>
        <taxon>Fabaceae</taxon>
        <taxon>Papilionoideae</taxon>
        <taxon>50 kb inversion clade</taxon>
        <taxon>NPAAA clade</taxon>
        <taxon>Hologalegina</taxon>
        <taxon>IRL clade</taxon>
        <taxon>Trifolieae</taxon>
        <taxon>Medicago</taxon>
    </lineage>
</organism>
<evidence type="ECO:0000313" key="2">
    <source>
        <dbReference type="EMBL" id="RHN82485.1"/>
    </source>
</evidence>
<dbReference type="EMBL" id="PSQE01000001">
    <property type="protein sequence ID" value="RHN82485.1"/>
    <property type="molecule type" value="Genomic_DNA"/>
</dbReference>
<dbReference type="Gramene" id="rna6654">
    <property type="protein sequence ID" value="RHN82485.1"/>
    <property type="gene ID" value="gene6654"/>
</dbReference>
<reference evidence="2" key="2">
    <citation type="journal article" date="2018" name="Nat. Plants">
        <title>Whole-genome landscape of Medicago truncatula symbiotic genes.</title>
        <authorList>
            <person name="Pecrix Y."/>
            <person name="Gamas P."/>
            <person name="Carrere S."/>
        </authorList>
    </citation>
    <scope>NUCLEOTIDE SEQUENCE</scope>
    <source>
        <tissue evidence="2">Leaves</tissue>
    </source>
</reference>
<accession>A0A396K457</accession>
<name>A0A396K457_MEDTR</name>
<dbReference type="AlphaFoldDB" id="A0A396K457"/>
<reference evidence="3" key="1">
    <citation type="journal article" date="2018" name="Nat. Plants">
        <title>Whole-genome landscape of Medicago truncatula symbiotic genes.</title>
        <authorList>
            <person name="Pecrix Y."/>
            <person name="Staton S.E."/>
            <person name="Sallet E."/>
            <person name="Lelandais-Briere C."/>
            <person name="Moreau S."/>
            <person name="Carrere S."/>
            <person name="Blein T."/>
            <person name="Jardinaud M.F."/>
            <person name="Latrasse D."/>
            <person name="Zouine M."/>
            <person name="Zahm M."/>
            <person name="Kreplak J."/>
            <person name="Mayjonade B."/>
            <person name="Satge C."/>
            <person name="Perez M."/>
            <person name="Cauet S."/>
            <person name="Marande W."/>
            <person name="Chantry-Darmon C."/>
            <person name="Lopez-Roques C."/>
            <person name="Bouchez O."/>
            <person name="Berard A."/>
            <person name="Debelle F."/>
            <person name="Munos S."/>
            <person name="Bendahmane A."/>
            <person name="Berges H."/>
            <person name="Niebel A."/>
            <person name="Buitink J."/>
            <person name="Frugier F."/>
            <person name="Benhamed M."/>
            <person name="Crespi M."/>
            <person name="Gouzy J."/>
            <person name="Gamas P."/>
        </authorList>
    </citation>
    <scope>NUCLEOTIDE SEQUENCE [LARGE SCALE GENOMIC DNA]</scope>
    <source>
        <strain evidence="3">cv. Jemalong A17</strain>
    </source>
</reference>
<evidence type="ECO:0000313" key="1">
    <source>
        <dbReference type="EMBL" id="RHN55162.1"/>
    </source>
</evidence>